<gene>
    <name evidence="11" type="primary">Lsm3</name>
    <name evidence="11" type="ORF">T10_2021</name>
</gene>
<evidence type="ECO:0000256" key="9">
    <source>
        <dbReference type="ARBA" id="ARBA00067758"/>
    </source>
</evidence>
<evidence type="ECO:0000256" key="1">
    <source>
        <dbReference type="ARBA" id="ARBA00004123"/>
    </source>
</evidence>
<evidence type="ECO:0000256" key="3">
    <source>
        <dbReference type="ARBA" id="ARBA00022664"/>
    </source>
</evidence>
<dbReference type="GO" id="GO:0120115">
    <property type="term" value="C:Lsm2-8 complex"/>
    <property type="evidence" value="ECO:0007669"/>
    <property type="project" value="UniProtKB-ARBA"/>
</dbReference>
<dbReference type="InterPro" id="IPR010920">
    <property type="entry name" value="LSM_dom_sf"/>
</dbReference>
<dbReference type="SMART" id="SM00651">
    <property type="entry name" value="Sm"/>
    <property type="match status" value="1"/>
</dbReference>
<dbReference type="InterPro" id="IPR001163">
    <property type="entry name" value="Sm_dom_euk/arc"/>
</dbReference>
<dbReference type="Proteomes" id="UP000054843">
    <property type="component" value="Unassembled WGS sequence"/>
</dbReference>
<feature type="non-terminal residue" evidence="11">
    <location>
        <position position="1"/>
    </location>
</feature>
<keyword evidence="12" id="KW-1185">Reference proteome</keyword>
<sequence>LAMSFTSFAEISVLKTLSGQPFGYLLITSIQFENLYEMTEDEKSSKQHSTTVEEPMDLVRLSIDERIFVKMRSNRELRGRLHAYDQHLNMVLGDVEEVETIVEIDDETYEEKNTRTFPMLFIRGDGVILVSPPTETDTKIYPD</sequence>
<keyword evidence="8" id="KW-0687">Ribonucleoprotein</keyword>
<dbReference type="GO" id="GO:0000398">
    <property type="term" value="P:mRNA splicing, via spliceosome"/>
    <property type="evidence" value="ECO:0007669"/>
    <property type="project" value="InterPro"/>
</dbReference>
<dbReference type="Gene3D" id="2.30.30.100">
    <property type="match status" value="1"/>
</dbReference>
<keyword evidence="5" id="KW-0694">RNA-binding</keyword>
<name>A0A0V1N5V6_9BILA</name>
<evidence type="ECO:0000256" key="6">
    <source>
        <dbReference type="ARBA" id="ARBA00023187"/>
    </source>
</evidence>
<evidence type="ECO:0000313" key="12">
    <source>
        <dbReference type="Proteomes" id="UP000054843"/>
    </source>
</evidence>
<evidence type="ECO:0000313" key="11">
    <source>
        <dbReference type="EMBL" id="KRZ79393.1"/>
    </source>
</evidence>
<reference evidence="11 12" key="1">
    <citation type="submission" date="2015-01" db="EMBL/GenBank/DDBJ databases">
        <title>Evolution of Trichinella species and genotypes.</title>
        <authorList>
            <person name="Korhonen P.K."/>
            <person name="Edoardo P."/>
            <person name="Giuseppe L.R."/>
            <person name="Gasser R.B."/>
        </authorList>
    </citation>
    <scope>NUCLEOTIDE SEQUENCE [LARGE SCALE GENOMIC DNA]</scope>
    <source>
        <strain evidence="11">ISS1980</strain>
    </source>
</reference>
<protein>
    <recommendedName>
        <fullName evidence="9">U6 snRNA-associated Sm-like protein LSm3</fullName>
    </recommendedName>
</protein>
<dbReference type="GO" id="GO:0003723">
    <property type="term" value="F:RNA binding"/>
    <property type="evidence" value="ECO:0007669"/>
    <property type="project" value="UniProtKB-KW"/>
</dbReference>
<dbReference type="SUPFAM" id="SSF50182">
    <property type="entry name" value="Sm-like ribonucleoproteins"/>
    <property type="match status" value="1"/>
</dbReference>
<dbReference type="FunFam" id="2.30.30.100:FF:000007">
    <property type="entry name" value="U6 snRNA-associated Sm-like protein LSm3"/>
    <property type="match status" value="1"/>
</dbReference>
<proteinExistence type="inferred from homology"/>
<keyword evidence="6" id="KW-0508">mRNA splicing</keyword>
<comment type="subcellular location">
    <subcellularLocation>
        <location evidence="1">Nucleus</location>
    </subcellularLocation>
</comment>
<dbReference type="GO" id="GO:0005681">
    <property type="term" value="C:spliceosomal complex"/>
    <property type="evidence" value="ECO:0007669"/>
    <property type="project" value="UniProtKB-KW"/>
</dbReference>
<dbReference type="PANTHER" id="PTHR13110">
    <property type="entry name" value="U6 SNRNA-ASSOCIATED SM-LIKE PROTEIN LSM3"/>
    <property type="match status" value="1"/>
</dbReference>
<feature type="domain" description="Sm" evidence="10">
    <location>
        <begin position="54"/>
        <end position="136"/>
    </location>
</feature>
<evidence type="ECO:0000256" key="2">
    <source>
        <dbReference type="ARBA" id="ARBA00006850"/>
    </source>
</evidence>
<evidence type="ECO:0000259" key="10">
    <source>
        <dbReference type="PROSITE" id="PS52002"/>
    </source>
</evidence>
<comment type="similarity">
    <text evidence="2">Belongs to the snRNP Sm proteins family.</text>
</comment>
<dbReference type="PROSITE" id="PS52002">
    <property type="entry name" value="SM"/>
    <property type="match status" value="1"/>
</dbReference>
<dbReference type="OrthoDB" id="29543at2759"/>
<keyword evidence="4" id="KW-0747">Spliceosome</keyword>
<dbReference type="EMBL" id="JYDO01000007">
    <property type="protein sequence ID" value="KRZ79393.1"/>
    <property type="molecule type" value="Genomic_DNA"/>
</dbReference>
<keyword evidence="3" id="KW-0507">mRNA processing</keyword>
<dbReference type="CDD" id="cd01730">
    <property type="entry name" value="LSm3"/>
    <property type="match status" value="1"/>
</dbReference>
<accession>A0A0V1N5V6</accession>
<dbReference type="InterPro" id="IPR040002">
    <property type="entry name" value="Sm-like_LSM3"/>
</dbReference>
<dbReference type="Pfam" id="PF01423">
    <property type="entry name" value="LSM"/>
    <property type="match status" value="1"/>
</dbReference>
<organism evidence="11 12">
    <name type="scientific">Trichinella papuae</name>
    <dbReference type="NCBI Taxonomy" id="268474"/>
    <lineage>
        <taxon>Eukaryota</taxon>
        <taxon>Metazoa</taxon>
        <taxon>Ecdysozoa</taxon>
        <taxon>Nematoda</taxon>
        <taxon>Enoplea</taxon>
        <taxon>Dorylaimia</taxon>
        <taxon>Trichinellida</taxon>
        <taxon>Trichinellidae</taxon>
        <taxon>Trichinella</taxon>
    </lineage>
</organism>
<comment type="caution">
    <text evidence="11">The sequence shown here is derived from an EMBL/GenBank/DDBJ whole genome shotgun (WGS) entry which is preliminary data.</text>
</comment>
<keyword evidence="7" id="KW-0539">Nucleus</keyword>
<evidence type="ECO:0000256" key="5">
    <source>
        <dbReference type="ARBA" id="ARBA00022884"/>
    </source>
</evidence>
<evidence type="ECO:0000256" key="7">
    <source>
        <dbReference type="ARBA" id="ARBA00023242"/>
    </source>
</evidence>
<dbReference type="InterPro" id="IPR047575">
    <property type="entry name" value="Sm"/>
</dbReference>
<dbReference type="AlphaFoldDB" id="A0A0V1N5V6"/>
<evidence type="ECO:0000256" key="4">
    <source>
        <dbReference type="ARBA" id="ARBA00022728"/>
    </source>
</evidence>
<dbReference type="InterPro" id="IPR034105">
    <property type="entry name" value="Lsm3"/>
</dbReference>
<dbReference type="STRING" id="268474.A0A0V1N5V6"/>
<evidence type="ECO:0000256" key="8">
    <source>
        <dbReference type="ARBA" id="ARBA00023274"/>
    </source>
</evidence>